<dbReference type="EMBL" id="JWIN03000035">
    <property type="protein sequence ID" value="KAB1253920.1"/>
    <property type="molecule type" value="Genomic_DNA"/>
</dbReference>
<accession>A0A5N4C4X9</accession>
<organism evidence="2 3">
    <name type="scientific">Camelus dromedarius</name>
    <name type="common">Dromedary</name>
    <name type="synonym">Arabian camel</name>
    <dbReference type="NCBI Taxonomy" id="9838"/>
    <lineage>
        <taxon>Eukaryota</taxon>
        <taxon>Metazoa</taxon>
        <taxon>Chordata</taxon>
        <taxon>Craniata</taxon>
        <taxon>Vertebrata</taxon>
        <taxon>Euteleostomi</taxon>
        <taxon>Mammalia</taxon>
        <taxon>Eutheria</taxon>
        <taxon>Laurasiatheria</taxon>
        <taxon>Artiodactyla</taxon>
        <taxon>Tylopoda</taxon>
        <taxon>Camelidae</taxon>
        <taxon>Camelus</taxon>
    </lineage>
</organism>
<feature type="compositionally biased region" description="Polar residues" evidence="1">
    <location>
        <begin position="292"/>
        <end position="307"/>
    </location>
</feature>
<dbReference type="PANTHER" id="PTHR35671">
    <property type="entry name" value="PROTEIN TOPAZ1"/>
    <property type="match status" value="1"/>
</dbReference>
<protein>
    <submittedName>
        <fullName evidence="2">Protein TOPAZ1</fullName>
    </submittedName>
</protein>
<evidence type="ECO:0000256" key="1">
    <source>
        <dbReference type="SAM" id="MobiDB-lite"/>
    </source>
</evidence>
<dbReference type="AlphaFoldDB" id="A0A5N4C4X9"/>
<feature type="region of interest" description="Disordered" evidence="1">
    <location>
        <begin position="241"/>
        <end position="311"/>
    </location>
</feature>
<feature type="region of interest" description="Disordered" evidence="1">
    <location>
        <begin position="1"/>
        <end position="35"/>
    </location>
</feature>
<proteinExistence type="predicted"/>
<evidence type="ECO:0000313" key="3">
    <source>
        <dbReference type="Proteomes" id="UP000299084"/>
    </source>
</evidence>
<feature type="region of interest" description="Disordered" evidence="1">
    <location>
        <begin position="358"/>
        <end position="406"/>
    </location>
</feature>
<evidence type="ECO:0000313" key="2">
    <source>
        <dbReference type="EMBL" id="KAB1253920.1"/>
    </source>
</evidence>
<dbReference type="InterPro" id="IPR038952">
    <property type="entry name" value="TOPAZ1"/>
</dbReference>
<dbReference type="GO" id="GO:0048137">
    <property type="term" value="P:spermatocyte division"/>
    <property type="evidence" value="ECO:0007669"/>
    <property type="project" value="TreeGrafter"/>
</dbReference>
<feature type="compositionally biased region" description="Basic and acidic residues" evidence="1">
    <location>
        <begin position="268"/>
        <end position="289"/>
    </location>
</feature>
<sequence length="426" mass="47403">MLSKASMEGRRPRRAFNQSGPAAKEKRKLTEASSDALQPGIDLGCNDENNLAPKPDVGCIHVSENTSKLKKESPRSLAVKSDTTIPQLLQTEENLMGVNKLLLEENDLYQSKNNGLLSCLLSEKNKNSVEERNVGRKLRKRMKVSEKEEEMVIEMKFSNVYNKSELVLPESQTGPEGKEAETLEAKKSPLKVLRKVNHDTLSATDHLLSLPEIEGKKTSPEHHVNAMFQKTLEPLLKEETNASESLGCKGIDPEECSKSMKSSIMESPSDRYPIERRSSREDLKNEEKSPAFGSSEQGTFKSVSSEVSGRKMTKNFSEIKVGFPDILKAYEDDVLLIDLIQDDPDLFGVSNEGELSFTSEVPTISQEPKVAEEHQSTDSKHVELPGKKEPSDDLREPPVLDPGLMKSESCASLSAGRIRHLHNVQY</sequence>
<dbReference type="PANTHER" id="PTHR35671:SF1">
    <property type="entry name" value="PROTEIN TOPAZ1"/>
    <property type="match status" value="1"/>
</dbReference>
<reference evidence="2 3" key="1">
    <citation type="journal article" date="2019" name="Mol. Ecol. Resour.">
        <title>Improving Illumina assemblies with Hi-C and long reads: an example with the North African dromedary.</title>
        <authorList>
            <person name="Elbers J.P."/>
            <person name="Rogers M.F."/>
            <person name="Perelman P.L."/>
            <person name="Proskuryakova A.A."/>
            <person name="Serdyukova N.A."/>
            <person name="Johnson W.E."/>
            <person name="Horin P."/>
            <person name="Corander J."/>
            <person name="Murphy D."/>
            <person name="Burger P.A."/>
        </authorList>
    </citation>
    <scope>NUCLEOTIDE SEQUENCE [LARGE SCALE GENOMIC DNA]</scope>
    <source>
        <strain evidence="2">Drom800</strain>
        <tissue evidence="2">Blood</tissue>
    </source>
</reference>
<gene>
    <name evidence="2" type="ORF">Cadr_000027145</name>
</gene>
<feature type="compositionally biased region" description="Basic and acidic residues" evidence="1">
    <location>
        <begin position="369"/>
        <end position="398"/>
    </location>
</feature>
<keyword evidence="3" id="KW-1185">Reference proteome</keyword>
<comment type="caution">
    <text evidence="2">The sequence shown here is derived from an EMBL/GenBank/DDBJ whole genome shotgun (WGS) entry which is preliminary data.</text>
</comment>
<dbReference type="Proteomes" id="UP000299084">
    <property type="component" value="Unassembled WGS sequence"/>
</dbReference>
<name>A0A5N4C4X9_CAMDR</name>